<dbReference type="PANTHER" id="PTHR18849">
    <property type="entry name" value="LEUCINE RICH REPEAT PROTEIN"/>
    <property type="match status" value="1"/>
</dbReference>
<evidence type="ECO:0000256" key="1">
    <source>
        <dbReference type="ARBA" id="ARBA00022614"/>
    </source>
</evidence>
<organism evidence="4 5">
    <name type="scientific">Physocladia obscura</name>
    <dbReference type="NCBI Taxonomy" id="109957"/>
    <lineage>
        <taxon>Eukaryota</taxon>
        <taxon>Fungi</taxon>
        <taxon>Fungi incertae sedis</taxon>
        <taxon>Chytridiomycota</taxon>
        <taxon>Chytridiomycota incertae sedis</taxon>
        <taxon>Chytridiomycetes</taxon>
        <taxon>Chytridiales</taxon>
        <taxon>Chytriomycetaceae</taxon>
        <taxon>Physocladia</taxon>
    </lineage>
</organism>
<dbReference type="InterPro" id="IPR001611">
    <property type="entry name" value="Leu-rich_rpt"/>
</dbReference>
<evidence type="ECO:0000256" key="3">
    <source>
        <dbReference type="SAM" id="MobiDB-lite"/>
    </source>
</evidence>
<dbReference type="GO" id="GO:0036158">
    <property type="term" value="P:outer dynein arm assembly"/>
    <property type="evidence" value="ECO:0007669"/>
    <property type="project" value="TreeGrafter"/>
</dbReference>
<name>A0AAD5T8W7_9FUNG</name>
<comment type="caution">
    <text evidence="4">The sequence shown here is derived from an EMBL/GenBank/DDBJ whole genome shotgun (WGS) entry which is preliminary data.</text>
</comment>
<dbReference type="Pfam" id="PF14580">
    <property type="entry name" value="LRR_9"/>
    <property type="match status" value="1"/>
</dbReference>
<reference evidence="4" key="1">
    <citation type="submission" date="2020-05" db="EMBL/GenBank/DDBJ databases">
        <title>Phylogenomic resolution of chytrid fungi.</title>
        <authorList>
            <person name="Stajich J.E."/>
            <person name="Amses K."/>
            <person name="Simmons R."/>
            <person name="Seto K."/>
            <person name="Myers J."/>
            <person name="Bonds A."/>
            <person name="Quandt C.A."/>
            <person name="Barry K."/>
            <person name="Liu P."/>
            <person name="Grigoriev I."/>
            <person name="Longcore J.E."/>
            <person name="James T.Y."/>
        </authorList>
    </citation>
    <scope>NUCLEOTIDE SEQUENCE</scope>
    <source>
        <strain evidence="4">JEL0513</strain>
    </source>
</reference>
<keyword evidence="2" id="KW-0677">Repeat</keyword>
<keyword evidence="5" id="KW-1185">Reference proteome</keyword>
<dbReference type="EMBL" id="JADGJH010000101">
    <property type="protein sequence ID" value="KAJ3138153.1"/>
    <property type="molecule type" value="Genomic_DNA"/>
</dbReference>
<feature type="region of interest" description="Disordered" evidence="3">
    <location>
        <begin position="125"/>
        <end position="153"/>
    </location>
</feature>
<gene>
    <name evidence="4" type="primary">LRRC6</name>
    <name evidence="4" type="ORF">HK100_000086</name>
</gene>
<protein>
    <submittedName>
        <fullName evidence="4">Protein tilB</fullName>
    </submittedName>
</protein>
<evidence type="ECO:0000256" key="2">
    <source>
        <dbReference type="ARBA" id="ARBA00022737"/>
    </source>
</evidence>
<feature type="compositionally biased region" description="Basic and acidic residues" evidence="3">
    <location>
        <begin position="125"/>
        <end position="136"/>
    </location>
</feature>
<evidence type="ECO:0000313" key="5">
    <source>
        <dbReference type="Proteomes" id="UP001211907"/>
    </source>
</evidence>
<dbReference type="SUPFAM" id="SSF52058">
    <property type="entry name" value="L domain-like"/>
    <property type="match status" value="1"/>
</dbReference>
<sequence>MLQRIFNSLFLENLHKLKELCYLNLALNNITKIENLERCESLSKLDLTVNFVSNPLDLESLRGNVMLKELFLVGNPITQVEGYREFAIITLPQLKVLDGKEIDKSERIKAAQIYNTIHTRLIKERQIHENDTKSKNNDNTNPGILMEASAESQ</sequence>
<dbReference type="Proteomes" id="UP001211907">
    <property type="component" value="Unassembled WGS sequence"/>
</dbReference>
<dbReference type="Gene3D" id="3.80.10.10">
    <property type="entry name" value="Ribonuclease Inhibitor"/>
    <property type="match status" value="1"/>
</dbReference>
<dbReference type="GO" id="GO:0005737">
    <property type="term" value="C:cytoplasm"/>
    <property type="evidence" value="ECO:0007669"/>
    <property type="project" value="TreeGrafter"/>
</dbReference>
<dbReference type="AlphaFoldDB" id="A0AAD5T8W7"/>
<dbReference type="PROSITE" id="PS51450">
    <property type="entry name" value="LRR"/>
    <property type="match status" value="1"/>
</dbReference>
<evidence type="ECO:0000313" key="4">
    <source>
        <dbReference type="EMBL" id="KAJ3138153.1"/>
    </source>
</evidence>
<keyword evidence="1" id="KW-0433">Leucine-rich repeat</keyword>
<proteinExistence type="predicted"/>
<dbReference type="InterPro" id="IPR032675">
    <property type="entry name" value="LRR_dom_sf"/>
</dbReference>
<dbReference type="PANTHER" id="PTHR18849:SF0">
    <property type="entry name" value="CILIA- AND FLAGELLA-ASSOCIATED PROTEIN 410-RELATED"/>
    <property type="match status" value="1"/>
</dbReference>
<accession>A0AAD5T8W7</accession>